<sequence>MINRISIQNYRSIRDLELELDGINIIFGPNGCGKSNIYKALHLLSASANGQVSPAISEEGGLENAMWSGSRTHWTPHRIAIACDTDEFEYEMQLGFPDRLPYPTQFQLDTVFKEENIWLSGFERRASARILQRKNQAAFLIDVNGEKQTFTESIYENESIFGQLGEPHRFPEVSQVRERMRSWRFYHDFDLSRHSVLRKPAIGYRSPVLASDGHNLAAAFQTIVEIGAVEVLDEILGKAFPDCRFYVENQRSHFELMMEREGLKRALHAYEMSEGTLRFLCLSVALLSPRPPHFIALNEPENSLHPEMLPALASLIVEAARYSQIWLTSHSPRLAELIGSAQNFRLYQLANQQGETVLA</sequence>
<dbReference type="PANTHER" id="PTHR32182">
    <property type="entry name" value="DNA REPLICATION AND REPAIR PROTEIN RECF"/>
    <property type="match status" value="1"/>
</dbReference>
<keyword evidence="3" id="KW-1185">Reference proteome</keyword>
<evidence type="ECO:0000259" key="1">
    <source>
        <dbReference type="Pfam" id="PF13304"/>
    </source>
</evidence>
<reference evidence="2 3" key="1">
    <citation type="journal article" date="2019" name="bioRxiv">
        <title>Bacteria contribute to plant secondary compound degradation in a generalist herbivore system.</title>
        <authorList>
            <person name="Francoeur C.B."/>
            <person name="Khadempour L."/>
            <person name="Moreira-Soto R.D."/>
            <person name="Gotting K."/>
            <person name="Book A.J."/>
            <person name="Pinto-Tomas A.A."/>
            <person name="Keefover-Ring K."/>
            <person name="Currie C.R."/>
        </authorList>
    </citation>
    <scope>NUCLEOTIDE SEQUENCE [LARGE SCALE GENOMIC DNA]</scope>
    <source>
        <strain evidence="2 3">Acro-805</strain>
    </source>
</reference>
<dbReference type="PIRSF" id="PIRSF029347">
    <property type="entry name" value="RecF"/>
    <property type="match status" value="1"/>
</dbReference>
<dbReference type="Proteomes" id="UP000780690">
    <property type="component" value="Unassembled WGS sequence"/>
</dbReference>
<dbReference type="EMBL" id="VWXD01000001">
    <property type="protein sequence ID" value="NIE98840.1"/>
    <property type="molecule type" value="Genomic_DNA"/>
</dbReference>
<evidence type="ECO:0000313" key="3">
    <source>
        <dbReference type="Proteomes" id="UP000780690"/>
    </source>
</evidence>
<gene>
    <name evidence="2" type="ORF">F3J38_01950</name>
</gene>
<protein>
    <submittedName>
        <fullName evidence="2">AAA family ATPase</fullName>
    </submittedName>
</protein>
<dbReference type="InterPro" id="IPR003959">
    <property type="entry name" value="ATPase_AAA_core"/>
</dbReference>
<dbReference type="PANTHER" id="PTHR32182:SF25">
    <property type="entry name" value="SLR1056 PROTEIN"/>
    <property type="match status" value="1"/>
</dbReference>
<comment type="caution">
    <text evidence="2">The sequence shown here is derived from an EMBL/GenBank/DDBJ whole genome shotgun (WGS) entry which is preliminary data.</text>
</comment>
<dbReference type="SUPFAM" id="SSF52540">
    <property type="entry name" value="P-loop containing nucleoside triphosphate hydrolases"/>
    <property type="match status" value="1"/>
</dbReference>
<evidence type="ECO:0000313" key="2">
    <source>
        <dbReference type="EMBL" id="NIE98840.1"/>
    </source>
</evidence>
<organism evidence="2 3">
    <name type="scientific">Candidatus Pantoea formicae</name>
    <dbReference type="NCBI Taxonomy" id="2608355"/>
    <lineage>
        <taxon>Bacteria</taxon>
        <taxon>Pseudomonadati</taxon>
        <taxon>Pseudomonadota</taxon>
        <taxon>Gammaproteobacteria</taxon>
        <taxon>Enterobacterales</taxon>
        <taxon>Erwiniaceae</taxon>
        <taxon>Pantoea</taxon>
    </lineage>
</organism>
<proteinExistence type="predicted"/>
<dbReference type="Gene3D" id="3.40.50.300">
    <property type="entry name" value="P-loop containing nucleotide triphosphate hydrolases"/>
    <property type="match status" value="2"/>
</dbReference>
<dbReference type="RefSeq" id="WP_167134607.1">
    <property type="nucleotide sequence ID" value="NZ_VWXD01000001.1"/>
</dbReference>
<accession>A0ABX0QUL0</accession>
<name>A0ABX0QUL0_9GAMM</name>
<dbReference type="InterPro" id="IPR027417">
    <property type="entry name" value="P-loop_NTPase"/>
</dbReference>
<feature type="domain" description="ATPase AAA-type core" evidence="1">
    <location>
        <begin position="23"/>
        <end position="334"/>
    </location>
</feature>
<dbReference type="Pfam" id="PF13304">
    <property type="entry name" value="AAA_21"/>
    <property type="match status" value="1"/>
</dbReference>
<dbReference type="InterPro" id="IPR014555">
    <property type="entry name" value="RecF-like"/>
</dbReference>